<dbReference type="AlphaFoldDB" id="A0A7K3NRV8"/>
<keyword evidence="3" id="KW-1185">Reference proteome</keyword>
<accession>A0A7K3NRV8</accession>
<name>A0A7K3NRV8_9BACT</name>
<dbReference type="EMBL" id="JAAGRQ010000165">
    <property type="protein sequence ID" value="NDY58926.1"/>
    <property type="molecule type" value="Genomic_DNA"/>
</dbReference>
<evidence type="ECO:0000256" key="1">
    <source>
        <dbReference type="SAM" id="SignalP"/>
    </source>
</evidence>
<comment type="caution">
    <text evidence="2">The sequence shown here is derived from an EMBL/GenBank/DDBJ whole genome shotgun (WGS) entry which is preliminary data.</text>
</comment>
<keyword evidence="1" id="KW-0732">Signal</keyword>
<sequence length="196" mass="22758">MRIRALMSAGAWLLMLTLAVPSLLAAEDAYDLRSVKWGMSREDVVKSEGKKPILDKDNMLVFKDTLFGNQIHVMYIFADSKLCKAMYFLADEHTNKNDYIDDYDVFKETLDSKYGTPKDSRVLWKNELYAKDKEFYGQAISLGYLEMISIWETPTTRIACVLDGENFNVQLKVIYDSKEFIDLLKKENEKKEKSKF</sequence>
<reference evidence="2 3" key="1">
    <citation type="submission" date="2020-02" db="EMBL/GenBank/DDBJ databases">
        <title>Comparative genomics of sulfur disproportionating microorganisms.</title>
        <authorList>
            <person name="Ward L.M."/>
            <person name="Bertran E."/>
            <person name="Johnston D.T."/>
        </authorList>
    </citation>
    <scope>NUCLEOTIDE SEQUENCE [LARGE SCALE GENOMIC DNA]</scope>
    <source>
        <strain evidence="2 3">DSM 3696</strain>
    </source>
</reference>
<dbReference type="RefSeq" id="WP_163303986.1">
    <property type="nucleotide sequence ID" value="NZ_JAAGRQ010000165.1"/>
</dbReference>
<evidence type="ECO:0000313" key="2">
    <source>
        <dbReference type="EMBL" id="NDY58926.1"/>
    </source>
</evidence>
<feature type="chain" id="PRO_5029517764" evidence="1">
    <location>
        <begin position="26"/>
        <end position="196"/>
    </location>
</feature>
<dbReference type="Proteomes" id="UP000469724">
    <property type="component" value="Unassembled WGS sequence"/>
</dbReference>
<gene>
    <name evidence="2" type="ORF">G3N56_19495</name>
</gene>
<evidence type="ECO:0000313" key="3">
    <source>
        <dbReference type="Proteomes" id="UP000469724"/>
    </source>
</evidence>
<protein>
    <submittedName>
        <fullName evidence="2">Uncharacterized protein</fullName>
    </submittedName>
</protein>
<organism evidence="2 3">
    <name type="scientific">Desulfolutivibrio sulfodismutans</name>
    <dbReference type="NCBI Taxonomy" id="63561"/>
    <lineage>
        <taxon>Bacteria</taxon>
        <taxon>Pseudomonadati</taxon>
        <taxon>Thermodesulfobacteriota</taxon>
        <taxon>Desulfovibrionia</taxon>
        <taxon>Desulfovibrionales</taxon>
        <taxon>Desulfovibrionaceae</taxon>
        <taxon>Desulfolutivibrio</taxon>
    </lineage>
</organism>
<proteinExistence type="predicted"/>
<feature type="signal peptide" evidence="1">
    <location>
        <begin position="1"/>
        <end position="25"/>
    </location>
</feature>